<organism evidence="1 2">
    <name type="scientific">Erythrobacter aureus</name>
    <dbReference type="NCBI Taxonomy" id="2182384"/>
    <lineage>
        <taxon>Bacteria</taxon>
        <taxon>Pseudomonadati</taxon>
        <taxon>Pseudomonadota</taxon>
        <taxon>Alphaproteobacteria</taxon>
        <taxon>Sphingomonadales</taxon>
        <taxon>Erythrobacteraceae</taxon>
        <taxon>Erythrobacter/Porphyrobacter group</taxon>
        <taxon>Erythrobacter</taxon>
    </lineage>
</organism>
<dbReference type="Proteomes" id="UP000254508">
    <property type="component" value="Chromosome"/>
</dbReference>
<dbReference type="EMBL" id="CP031357">
    <property type="protein sequence ID" value="AXK42843.1"/>
    <property type="molecule type" value="Genomic_DNA"/>
</dbReference>
<protein>
    <submittedName>
        <fullName evidence="1">Uncharacterized protein</fullName>
    </submittedName>
</protein>
<reference evidence="2" key="1">
    <citation type="submission" date="2018-07" db="EMBL/GenBank/DDBJ databases">
        <title>Genome sequence of Erythrobacter strain YH-07, an antagonistic bacterium isolated from Yellow Sea.</title>
        <authorList>
            <person name="Tang T."/>
            <person name="Liu Q."/>
            <person name="Sun X."/>
        </authorList>
    </citation>
    <scope>NUCLEOTIDE SEQUENCE [LARGE SCALE GENOMIC DNA]</scope>
    <source>
        <strain evidence="2">YH-07</strain>
    </source>
</reference>
<dbReference type="KEGG" id="err:DVR09_11350"/>
<keyword evidence="2" id="KW-1185">Reference proteome</keyword>
<sequence>MRPYSIVQHATKGAFTLRIYDDPMQMRDADVKSVIKYLKSILGEASQISVTFAPKEDLLTARAKHRIVIKEKASQT</sequence>
<proteinExistence type="predicted"/>
<dbReference type="AlphaFoldDB" id="A0A345YFZ1"/>
<accession>A0A345YFZ1</accession>
<gene>
    <name evidence="1" type="ORF">DVR09_11350</name>
</gene>
<evidence type="ECO:0000313" key="1">
    <source>
        <dbReference type="EMBL" id="AXK42843.1"/>
    </source>
</evidence>
<name>A0A345YFZ1_9SPHN</name>
<evidence type="ECO:0000313" key="2">
    <source>
        <dbReference type="Proteomes" id="UP000254508"/>
    </source>
</evidence>